<keyword evidence="5" id="KW-1185">Reference proteome</keyword>
<evidence type="ECO:0000256" key="2">
    <source>
        <dbReference type="SAM" id="MobiDB-lite"/>
    </source>
</evidence>
<dbReference type="InterPro" id="IPR036661">
    <property type="entry name" value="Luciferase-like_sf"/>
</dbReference>
<evidence type="ECO:0000259" key="3">
    <source>
        <dbReference type="Pfam" id="PF00296"/>
    </source>
</evidence>
<evidence type="ECO:0000256" key="1">
    <source>
        <dbReference type="ARBA" id="ARBA00023002"/>
    </source>
</evidence>
<organism evidence="4 5">
    <name type="scientific">Nonomuraea thailandensis</name>
    <dbReference type="NCBI Taxonomy" id="1188745"/>
    <lineage>
        <taxon>Bacteria</taxon>
        <taxon>Bacillati</taxon>
        <taxon>Actinomycetota</taxon>
        <taxon>Actinomycetes</taxon>
        <taxon>Streptosporangiales</taxon>
        <taxon>Streptosporangiaceae</taxon>
        <taxon>Nonomuraea</taxon>
    </lineage>
</organism>
<evidence type="ECO:0000313" key="4">
    <source>
        <dbReference type="EMBL" id="MCP2357469.1"/>
    </source>
</evidence>
<dbReference type="InterPro" id="IPR011251">
    <property type="entry name" value="Luciferase-like_dom"/>
</dbReference>
<keyword evidence="4" id="KW-0503">Monooxygenase</keyword>
<dbReference type="GO" id="GO:0004497">
    <property type="term" value="F:monooxygenase activity"/>
    <property type="evidence" value="ECO:0007669"/>
    <property type="project" value="UniProtKB-KW"/>
</dbReference>
<gene>
    <name evidence="4" type="ORF">HD597_004489</name>
</gene>
<dbReference type="Proteomes" id="UP001139648">
    <property type="component" value="Unassembled WGS sequence"/>
</dbReference>
<dbReference type="SUPFAM" id="SSF51679">
    <property type="entry name" value="Bacterial luciferase-like"/>
    <property type="match status" value="1"/>
</dbReference>
<proteinExistence type="predicted"/>
<reference evidence="4" key="1">
    <citation type="submission" date="2022-06" db="EMBL/GenBank/DDBJ databases">
        <title>Sequencing the genomes of 1000 actinobacteria strains.</title>
        <authorList>
            <person name="Klenk H.-P."/>
        </authorList>
    </citation>
    <scope>NUCLEOTIDE SEQUENCE</scope>
    <source>
        <strain evidence="4">DSM 46694</strain>
    </source>
</reference>
<feature type="compositionally biased region" description="Basic and acidic residues" evidence="2">
    <location>
        <begin position="298"/>
        <end position="309"/>
    </location>
</feature>
<feature type="region of interest" description="Disordered" evidence="2">
    <location>
        <begin position="298"/>
        <end position="317"/>
    </location>
</feature>
<evidence type="ECO:0000313" key="5">
    <source>
        <dbReference type="Proteomes" id="UP001139648"/>
    </source>
</evidence>
<dbReference type="RefSeq" id="WP_253744592.1">
    <property type="nucleotide sequence ID" value="NZ_BAABKA010000015.1"/>
</dbReference>
<dbReference type="Pfam" id="PF00296">
    <property type="entry name" value="Bac_luciferase"/>
    <property type="match status" value="1"/>
</dbReference>
<dbReference type="GO" id="GO:0016705">
    <property type="term" value="F:oxidoreductase activity, acting on paired donors, with incorporation or reduction of molecular oxygen"/>
    <property type="evidence" value="ECO:0007669"/>
    <property type="project" value="InterPro"/>
</dbReference>
<name>A0A9X2GH86_9ACTN</name>
<accession>A0A9X2GH86</accession>
<keyword evidence="1" id="KW-0560">Oxidoreductase</keyword>
<dbReference type="EMBL" id="JAMZEB010000002">
    <property type="protein sequence ID" value="MCP2357469.1"/>
    <property type="molecule type" value="Genomic_DNA"/>
</dbReference>
<feature type="domain" description="Luciferase-like" evidence="3">
    <location>
        <begin position="12"/>
        <end position="238"/>
    </location>
</feature>
<dbReference type="AlphaFoldDB" id="A0A9X2GH86"/>
<dbReference type="PANTHER" id="PTHR43244">
    <property type="match status" value="1"/>
</dbReference>
<dbReference type="CDD" id="cd01097">
    <property type="entry name" value="Tetrahydromethanopterin_reductase"/>
    <property type="match status" value="1"/>
</dbReference>
<comment type="caution">
    <text evidence="4">The sequence shown here is derived from an EMBL/GenBank/DDBJ whole genome shotgun (WGS) entry which is preliminary data.</text>
</comment>
<dbReference type="PANTHER" id="PTHR43244:SF1">
    <property type="entry name" value="5,10-METHYLENETETRAHYDROMETHANOPTERIN REDUCTASE"/>
    <property type="match status" value="1"/>
</dbReference>
<protein>
    <submittedName>
        <fullName evidence="4">Alkanesulfonate monooxygenase SsuD/methylene tetrahydromethanopterin reductase-like flavin-dependent oxidoreductase (Luciferase family)</fullName>
    </submittedName>
</protein>
<sequence>MSAHDVVFGFGTHPGIDDIPELLRMTQQADRDGLDVFSLSDHPYLGGRLDAYAALGFVLGRTRHIAGFANVTNLPTRPPALLARTVTSLSALSEGRVVLGMGAGGLWDRIADMGVPRLSPGDAVDAFEEAIVLVKLLSGGGAPVTFEGAHYQVHRIDPAPVAAPPVWTGSVGPKSLAATGRVADGWIPGHAADWLSERYRSSRPIIDEAAAAAGRDPGEIRTIFNLPGSITDRPLPATRDDAGRWLGGSPAQWAEELTGAVLEYGASGFTLFAAGHGGVDATTLARWAQEVAPAVREAVAKERGGERPHTTPSDSSR</sequence>
<dbReference type="Gene3D" id="3.20.20.30">
    <property type="entry name" value="Luciferase-like domain"/>
    <property type="match status" value="1"/>
</dbReference>
<dbReference type="InterPro" id="IPR050564">
    <property type="entry name" value="F420-G6PD/mer"/>
</dbReference>